<name>A0AAN8AQX6_ELEMC</name>
<gene>
    <name evidence="1" type="ORF">PBY51_016493</name>
</gene>
<reference evidence="1 2" key="2">
    <citation type="journal article" date="2023" name="Mol. Biol. Evol.">
        <title>Genomics of Secondarily Temperate Adaptation in the Only Non-Antarctic Icefish.</title>
        <authorList>
            <person name="Rivera-Colon A.G."/>
            <person name="Rayamajhi N."/>
            <person name="Minhas B.F."/>
            <person name="Madrigal G."/>
            <person name="Bilyk K.T."/>
            <person name="Yoon V."/>
            <person name="Hune M."/>
            <person name="Gregory S."/>
            <person name="Cheng C.H.C."/>
            <person name="Catchen J.M."/>
        </authorList>
    </citation>
    <scope>NUCLEOTIDE SEQUENCE [LARGE SCALE GENOMIC DNA]</scope>
    <source>
        <strain evidence="1">JMC-PN-2008</strain>
    </source>
</reference>
<dbReference type="EMBL" id="JAUZQC010000010">
    <property type="protein sequence ID" value="KAK5865319.1"/>
    <property type="molecule type" value="Genomic_DNA"/>
</dbReference>
<protein>
    <submittedName>
        <fullName evidence="1">Uncharacterized protein</fullName>
    </submittedName>
</protein>
<dbReference type="Proteomes" id="UP001346869">
    <property type="component" value="Unassembled WGS sequence"/>
</dbReference>
<dbReference type="AlphaFoldDB" id="A0AAN8AQX6"/>
<evidence type="ECO:0000313" key="2">
    <source>
        <dbReference type="Proteomes" id="UP001346869"/>
    </source>
</evidence>
<accession>A0AAN8AQX6</accession>
<sequence>MKRLLFTWCRGVKGLKMSATQIEEVSSRLTNLCPHIPSSFARRPRELKELERWKATEYRQFMLYTGKFVLKGVLTEEFYDHFMAFSVAMNILVSPALVDNHWKYAADLLRFFVERGREIYGNQFLIYNVHSMLNIAEDAVTFKGLDNCSAFKFENCLQTIKRKVRSGRCPLSQVVKRLEECSVQPMEYGRQKSNSSFILNRCECHEVIEERDGSQLCCVFQHPEPLFSVPCHSKLIGVLKFKINDTVLRWIPKDNLKQSAIKTPVSEKTGHSS</sequence>
<reference evidence="1 2" key="1">
    <citation type="journal article" date="2023" name="Genes (Basel)">
        <title>Chromosome-Level Genome Assembly and Circadian Gene Repertoire of the Patagonia Blennie Eleginops maclovinus-The Closest Ancestral Proxy of Antarctic Cryonotothenioids.</title>
        <authorList>
            <person name="Cheng C.C."/>
            <person name="Rivera-Colon A.G."/>
            <person name="Minhas B.F."/>
            <person name="Wilson L."/>
            <person name="Rayamajhi N."/>
            <person name="Vargas-Chacoff L."/>
            <person name="Catchen J.M."/>
        </authorList>
    </citation>
    <scope>NUCLEOTIDE SEQUENCE [LARGE SCALE GENOMIC DNA]</scope>
    <source>
        <strain evidence="1">JMC-PN-2008</strain>
    </source>
</reference>
<dbReference type="PANTHER" id="PTHR33053">
    <property type="entry name" value="PROTEIN, PUTATIVE-RELATED"/>
    <property type="match status" value="1"/>
</dbReference>
<organism evidence="1 2">
    <name type="scientific">Eleginops maclovinus</name>
    <name type="common">Patagonian blennie</name>
    <name type="synonym">Eleginus maclovinus</name>
    <dbReference type="NCBI Taxonomy" id="56733"/>
    <lineage>
        <taxon>Eukaryota</taxon>
        <taxon>Metazoa</taxon>
        <taxon>Chordata</taxon>
        <taxon>Craniata</taxon>
        <taxon>Vertebrata</taxon>
        <taxon>Euteleostomi</taxon>
        <taxon>Actinopterygii</taxon>
        <taxon>Neopterygii</taxon>
        <taxon>Teleostei</taxon>
        <taxon>Neoteleostei</taxon>
        <taxon>Acanthomorphata</taxon>
        <taxon>Eupercaria</taxon>
        <taxon>Perciformes</taxon>
        <taxon>Notothenioidei</taxon>
        <taxon>Eleginopidae</taxon>
        <taxon>Eleginops</taxon>
    </lineage>
</organism>
<evidence type="ECO:0000313" key="1">
    <source>
        <dbReference type="EMBL" id="KAK5865319.1"/>
    </source>
</evidence>
<comment type="caution">
    <text evidence="1">The sequence shown here is derived from an EMBL/GenBank/DDBJ whole genome shotgun (WGS) entry which is preliminary data.</text>
</comment>
<keyword evidence="2" id="KW-1185">Reference proteome</keyword>
<proteinExistence type="predicted"/>